<keyword evidence="3" id="KW-1185">Reference proteome</keyword>
<protein>
    <submittedName>
        <fullName evidence="2">Uncharacterized protein</fullName>
    </submittedName>
</protein>
<accession>S3ZMD1</accession>
<gene>
    <name evidence="2" type="ORF">STRAU_2998</name>
</gene>
<dbReference type="EMBL" id="AOPZ01000127">
    <property type="protein sequence ID" value="EPH43939.1"/>
    <property type="molecule type" value="Genomic_DNA"/>
</dbReference>
<name>S3ZMD1_9ACTN</name>
<proteinExistence type="predicted"/>
<evidence type="ECO:0000313" key="3">
    <source>
        <dbReference type="Proteomes" id="UP000014629"/>
    </source>
</evidence>
<reference evidence="2 3" key="1">
    <citation type="submission" date="2013-02" db="EMBL/GenBank/DDBJ databases">
        <title>Draft Genome Sequence of Streptomyces aurantiacus, Which Produces Setomimycin.</title>
        <authorList>
            <person name="Gruening B.A."/>
            <person name="Praeg A."/>
            <person name="Erxleben A."/>
            <person name="Guenther S."/>
            <person name="Mueller M."/>
        </authorList>
    </citation>
    <scope>NUCLEOTIDE SEQUENCE [LARGE SCALE GENOMIC DNA]</scope>
    <source>
        <strain evidence="2 3">JA 4570</strain>
    </source>
</reference>
<sequence length="68" mass="7195">MALTPRYGRSARPTPGPASRLSPTSAKMGSRQDRAPTKGPKKSGRIPADRPVVPGKRGPAHGAHAWRT</sequence>
<feature type="region of interest" description="Disordered" evidence="1">
    <location>
        <begin position="1"/>
        <end position="68"/>
    </location>
</feature>
<dbReference type="AlphaFoldDB" id="S3ZMD1"/>
<organism evidence="2 3">
    <name type="scientific">Streptomyces aurantiacus JA 4570</name>
    <dbReference type="NCBI Taxonomy" id="1286094"/>
    <lineage>
        <taxon>Bacteria</taxon>
        <taxon>Bacillati</taxon>
        <taxon>Actinomycetota</taxon>
        <taxon>Actinomycetes</taxon>
        <taxon>Kitasatosporales</taxon>
        <taxon>Streptomycetaceae</taxon>
        <taxon>Streptomyces</taxon>
        <taxon>Streptomyces aurantiacus group</taxon>
    </lineage>
</organism>
<dbReference type="Proteomes" id="UP000014629">
    <property type="component" value="Unassembled WGS sequence"/>
</dbReference>
<evidence type="ECO:0000313" key="2">
    <source>
        <dbReference type="EMBL" id="EPH43939.1"/>
    </source>
</evidence>
<evidence type="ECO:0000256" key="1">
    <source>
        <dbReference type="SAM" id="MobiDB-lite"/>
    </source>
</evidence>
<comment type="caution">
    <text evidence="2">The sequence shown here is derived from an EMBL/GenBank/DDBJ whole genome shotgun (WGS) entry which is preliminary data.</text>
</comment>